<protein>
    <submittedName>
        <fullName evidence="1">Uncharacterized protein</fullName>
    </submittedName>
</protein>
<organism evidence="1 2">
    <name type="scientific">Coraliomargarita sinensis</name>
    <dbReference type="NCBI Taxonomy" id="2174842"/>
    <lineage>
        <taxon>Bacteria</taxon>
        <taxon>Pseudomonadati</taxon>
        <taxon>Verrucomicrobiota</taxon>
        <taxon>Opitutia</taxon>
        <taxon>Puniceicoccales</taxon>
        <taxon>Coraliomargaritaceae</taxon>
        <taxon>Coraliomargarita</taxon>
    </lineage>
</organism>
<reference evidence="1 2" key="1">
    <citation type="submission" date="2018-05" db="EMBL/GenBank/DDBJ databases">
        <title>Coraliomargarita sinensis sp. nov., isolated from a marine solar saltern.</title>
        <authorList>
            <person name="Zhou L.Y."/>
        </authorList>
    </citation>
    <scope>NUCLEOTIDE SEQUENCE [LARGE SCALE GENOMIC DNA]</scope>
    <source>
        <strain evidence="1 2">WN38</strain>
    </source>
</reference>
<dbReference type="RefSeq" id="WP_110130084.1">
    <property type="nucleotide sequence ID" value="NZ_QHJQ01000002.1"/>
</dbReference>
<evidence type="ECO:0000313" key="2">
    <source>
        <dbReference type="Proteomes" id="UP000247099"/>
    </source>
</evidence>
<keyword evidence="2" id="KW-1185">Reference proteome</keyword>
<evidence type="ECO:0000313" key="1">
    <source>
        <dbReference type="EMBL" id="PXA05083.1"/>
    </source>
</evidence>
<name>A0A317ZLH8_9BACT</name>
<gene>
    <name evidence="1" type="ORF">DDZ13_03720</name>
</gene>
<dbReference type="InParanoid" id="A0A317ZLH8"/>
<proteinExistence type="predicted"/>
<dbReference type="AlphaFoldDB" id="A0A317ZLH8"/>
<sequence>MKLETDNASWNYNFKAKTVRLGRRYQFDTPVDSESFAEKAGTVISFPNLSVFVDPIFGKPEASVTIECHDNTLSLSVANQLFESFDDLHSQMVKTTDVA</sequence>
<accession>A0A317ZLH8</accession>
<comment type="caution">
    <text evidence="1">The sequence shown here is derived from an EMBL/GenBank/DDBJ whole genome shotgun (WGS) entry which is preliminary data.</text>
</comment>
<dbReference type="Proteomes" id="UP000247099">
    <property type="component" value="Unassembled WGS sequence"/>
</dbReference>
<dbReference type="OrthoDB" id="9854904at2"/>
<dbReference type="EMBL" id="QHJQ01000002">
    <property type="protein sequence ID" value="PXA05083.1"/>
    <property type="molecule type" value="Genomic_DNA"/>
</dbReference>